<dbReference type="Proteomes" id="UP000320055">
    <property type="component" value="Unassembled WGS sequence"/>
</dbReference>
<protein>
    <submittedName>
        <fullName evidence="2">Uncharacterized protein</fullName>
    </submittedName>
</protein>
<dbReference type="EMBL" id="CAACVJ010000299">
    <property type="protein sequence ID" value="VEP15767.1"/>
    <property type="molecule type" value="Genomic_DNA"/>
</dbReference>
<gene>
    <name evidence="2" type="ORF">H1P_3680009</name>
</gene>
<evidence type="ECO:0000256" key="1">
    <source>
        <dbReference type="SAM" id="MobiDB-lite"/>
    </source>
</evidence>
<proteinExistence type="predicted"/>
<dbReference type="AlphaFoldDB" id="A0A563VWK1"/>
<evidence type="ECO:0000313" key="3">
    <source>
        <dbReference type="Proteomes" id="UP000320055"/>
    </source>
</evidence>
<feature type="region of interest" description="Disordered" evidence="1">
    <location>
        <begin position="35"/>
        <end position="123"/>
    </location>
</feature>
<dbReference type="RefSeq" id="WP_144874573.1">
    <property type="nucleotide sequence ID" value="NZ_LR214104.1"/>
</dbReference>
<evidence type="ECO:0000313" key="2">
    <source>
        <dbReference type="EMBL" id="VEP15767.1"/>
    </source>
</evidence>
<accession>A0A563VWK1</accession>
<reference evidence="2 3" key="1">
    <citation type="submission" date="2019-01" db="EMBL/GenBank/DDBJ databases">
        <authorList>
            <person name="Brito A."/>
        </authorList>
    </citation>
    <scope>NUCLEOTIDE SEQUENCE [LARGE SCALE GENOMIC DNA]</scope>
    <source>
        <strain evidence="2">1</strain>
    </source>
</reference>
<feature type="compositionally biased region" description="Polar residues" evidence="1">
    <location>
        <begin position="47"/>
        <end position="79"/>
    </location>
</feature>
<keyword evidence="3" id="KW-1185">Reference proteome</keyword>
<sequence length="123" mass="13725">MGKNDFFLEPDDAQTMGDIDYMRMAKKVRRTFPKTLKNPNGFAIEKSVSSENDRNFSNANNGFQTKSISNNYQPQSSFNPAPAPRAESTPAPAPKPAPAPAPRKVDDSMDMFRNMAKNIRKGR</sequence>
<dbReference type="OrthoDB" id="427053at2"/>
<feature type="compositionally biased region" description="Pro residues" evidence="1">
    <location>
        <begin position="91"/>
        <end position="101"/>
    </location>
</feature>
<name>A0A563VWK1_9CYAN</name>
<organism evidence="2 3">
    <name type="scientific">Hyella patelloides LEGE 07179</name>
    <dbReference type="NCBI Taxonomy" id="945734"/>
    <lineage>
        <taxon>Bacteria</taxon>
        <taxon>Bacillati</taxon>
        <taxon>Cyanobacteriota</taxon>
        <taxon>Cyanophyceae</taxon>
        <taxon>Pleurocapsales</taxon>
        <taxon>Hyellaceae</taxon>
        <taxon>Hyella</taxon>
    </lineage>
</organism>